<evidence type="ECO:0000256" key="1">
    <source>
        <dbReference type="ARBA" id="ARBA00004442"/>
    </source>
</evidence>
<dbReference type="Pfam" id="PF14905">
    <property type="entry name" value="OMP_b-brl_3"/>
    <property type="match status" value="1"/>
</dbReference>
<comment type="caution">
    <text evidence="7">The sequence shown here is derived from an EMBL/GenBank/DDBJ whole genome shotgun (WGS) entry which is preliminary data.</text>
</comment>
<keyword evidence="7" id="KW-0675">Receptor</keyword>
<dbReference type="InterPro" id="IPR037066">
    <property type="entry name" value="Plug_dom_sf"/>
</dbReference>
<dbReference type="Gene3D" id="2.40.170.20">
    <property type="entry name" value="TonB-dependent receptor, beta-barrel domain"/>
    <property type="match status" value="1"/>
</dbReference>
<evidence type="ECO:0000259" key="6">
    <source>
        <dbReference type="Pfam" id="PF14905"/>
    </source>
</evidence>
<dbReference type="InterPro" id="IPR036942">
    <property type="entry name" value="Beta-barrel_TonB_sf"/>
</dbReference>
<dbReference type="RefSeq" id="WP_202011215.1">
    <property type="nucleotide sequence ID" value="NZ_JAERRB010000005.1"/>
</dbReference>
<evidence type="ECO:0000259" key="5">
    <source>
        <dbReference type="Pfam" id="PF07715"/>
    </source>
</evidence>
<dbReference type="Pfam" id="PF07715">
    <property type="entry name" value="Plug"/>
    <property type="match status" value="1"/>
</dbReference>
<dbReference type="Gene3D" id="2.60.40.1120">
    <property type="entry name" value="Carboxypeptidase-like, regulatory domain"/>
    <property type="match status" value="1"/>
</dbReference>
<dbReference type="Pfam" id="PF13620">
    <property type="entry name" value="CarboxypepD_reg"/>
    <property type="match status" value="1"/>
</dbReference>
<dbReference type="EMBL" id="JAERRB010000005">
    <property type="protein sequence ID" value="MBL0742701.1"/>
    <property type="molecule type" value="Genomic_DNA"/>
</dbReference>
<keyword evidence="4" id="KW-0732">Signal</keyword>
<dbReference type="Gene3D" id="2.170.130.10">
    <property type="entry name" value="TonB-dependent receptor, plug domain"/>
    <property type="match status" value="1"/>
</dbReference>
<dbReference type="SUPFAM" id="SSF56935">
    <property type="entry name" value="Porins"/>
    <property type="match status" value="1"/>
</dbReference>
<proteinExistence type="predicted"/>
<feature type="domain" description="Outer membrane protein beta-barrel" evidence="6">
    <location>
        <begin position="391"/>
        <end position="796"/>
    </location>
</feature>
<feature type="signal peptide" evidence="4">
    <location>
        <begin position="1"/>
        <end position="22"/>
    </location>
</feature>
<dbReference type="InterPro" id="IPR008969">
    <property type="entry name" value="CarboxyPept-like_regulatory"/>
</dbReference>
<evidence type="ECO:0000256" key="4">
    <source>
        <dbReference type="SAM" id="SignalP"/>
    </source>
</evidence>
<sequence length="819" mass="91018">MHALKIYVLVLIGTLAAHFAWGQTASVGGTVLEHAAQQPLEFSTVSLYRSDSTLATGALTDSKGSFVLKDVKVGTYYLKVQFLGYEEKHVSGITLTKGQHVDAGVIVLQANRALLDEIEVRAEKMGAYHQIDKQVYTASQFQASQGGNAVDVLRNLPSLTVNSEGDVAMRGTTGFIVMLDGKAMQADPLVVLNQLPANTLESVEIITTPSSKYDPDGKAGIINITTKKGATDGYYILANAQGGLPSVQDYGNEKRPIRFGGDITANYKKQKWNASLSANYKRDDIAGYRDGTAKSYVDNVYTDFPSVGERSYHSYSYGVKGVVSYQADKNNLVEAGFYAGKKSQFRKANILYQQKRVDETTGAPIDALDYFNENLRERKGDFVVTNLDYTHTFPKGATLAVSGLYEKTILGGPTHNRDVNPEQHAHVYNEADMQENNPLNGARLKADYALPVGKKGKFEAGYQYRYLLHKGDFVYSQRDLQNDTWFVRDDLSSTIRLTRNIHSLYSQFSNEVGKLSYTAGLRLEEVNRVLTDKSVADPYVFKRLNLFPSANVLYTLNRGYKLKAGYSRRIAHTTSNMMNPFPARRHSETIEIGDPNLLPEYIDVVELGGVKDFNKGSVFANVYYRNTQHVINRVNTLYNDTILLRTYTNAGNAHAFGLEAGADLKLTAWWSLFAGGNVYTYNIQGTVFNADVNTSSVNYSINANTTFRLSPTLTLQWTLNYTSETVTAQGVDSRFVIPTATVKKTILKGQGSLSLQWQNIDLGVFGSNAQRITTRGADFYSSTDYTQEVDVFRINFGFQLNKIGKKLKFTESEFGEKEF</sequence>
<dbReference type="InterPro" id="IPR041700">
    <property type="entry name" value="OMP_b-brl_3"/>
</dbReference>
<comment type="subcellular location">
    <subcellularLocation>
        <location evidence="1">Cell outer membrane</location>
    </subcellularLocation>
</comment>
<feature type="domain" description="TonB-dependent receptor plug" evidence="5">
    <location>
        <begin position="134"/>
        <end position="220"/>
    </location>
</feature>
<gene>
    <name evidence="7" type="ORF">JI741_15855</name>
</gene>
<evidence type="ECO:0000313" key="7">
    <source>
        <dbReference type="EMBL" id="MBL0742701.1"/>
    </source>
</evidence>
<name>A0ABS1KWL0_9BACT</name>
<dbReference type="Proteomes" id="UP000613030">
    <property type="component" value="Unassembled WGS sequence"/>
</dbReference>
<organism evidence="7 8">
    <name type="scientific">Chryseolinea lacunae</name>
    <dbReference type="NCBI Taxonomy" id="2801331"/>
    <lineage>
        <taxon>Bacteria</taxon>
        <taxon>Pseudomonadati</taxon>
        <taxon>Bacteroidota</taxon>
        <taxon>Cytophagia</taxon>
        <taxon>Cytophagales</taxon>
        <taxon>Fulvivirgaceae</taxon>
        <taxon>Chryseolinea</taxon>
    </lineage>
</organism>
<dbReference type="SUPFAM" id="SSF49464">
    <property type="entry name" value="Carboxypeptidase regulatory domain-like"/>
    <property type="match status" value="1"/>
</dbReference>
<dbReference type="PANTHER" id="PTHR40980">
    <property type="entry name" value="PLUG DOMAIN-CONTAINING PROTEIN"/>
    <property type="match status" value="1"/>
</dbReference>
<accession>A0ABS1KWL0</accession>
<protein>
    <submittedName>
        <fullName evidence="7">TonB-dependent receptor</fullName>
    </submittedName>
</protein>
<keyword evidence="3" id="KW-0998">Cell outer membrane</keyword>
<evidence type="ECO:0000313" key="8">
    <source>
        <dbReference type="Proteomes" id="UP000613030"/>
    </source>
</evidence>
<keyword evidence="2" id="KW-0472">Membrane</keyword>
<reference evidence="7 8" key="1">
    <citation type="submission" date="2021-01" db="EMBL/GenBank/DDBJ databases">
        <title>Chryseolinea sp. Jin1 Genome sequencing and assembly.</title>
        <authorList>
            <person name="Kim I."/>
        </authorList>
    </citation>
    <scope>NUCLEOTIDE SEQUENCE [LARGE SCALE GENOMIC DNA]</scope>
    <source>
        <strain evidence="7 8">Jin1</strain>
    </source>
</reference>
<evidence type="ECO:0000256" key="3">
    <source>
        <dbReference type="ARBA" id="ARBA00023237"/>
    </source>
</evidence>
<dbReference type="InterPro" id="IPR012910">
    <property type="entry name" value="Plug_dom"/>
</dbReference>
<keyword evidence="8" id="KW-1185">Reference proteome</keyword>
<dbReference type="PANTHER" id="PTHR40980:SF4">
    <property type="entry name" value="TONB-DEPENDENT RECEPTOR-LIKE BETA-BARREL DOMAIN-CONTAINING PROTEIN"/>
    <property type="match status" value="1"/>
</dbReference>
<evidence type="ECO:0000256" key="2">
    <source>
        <dbReference type="ARBA" id="ARBA00023136"/>
    </source>
</evidence>
<feature type="chain" id="PRO_5045560037" evidence="4">
    <location>
        <begin position="23"/>
        <end position="819"/>
    </location>
</feature>